<feature type="transmembrane region" description="Helical" evidence="2">
    <location>
        <begin position="294"/>
        <end position="319"/>
    </location>
</feature>
<protein>
    <submittedName>
        <fullName evidence="3">Uncharacterized protein</fullName>
    </submittedName>
</protein>
<dbReference type="HOGENOM" id="CLU_033952_0_0_1"/>
<dbReference type="EMBL" id="DS469531">
    <property type="protein sequence ID" value="EDO45921.1"/>
    <property type="molecule type" value="Genomic_DNA"/>
</dbReference>
<proteinExistence type="inferred from homology"/>
<keyword evidence="2" id="KW-0472">Membrane</keyword>
<gene>
    <name evidence="3" type="ORF">NEMVEDRAFT_v1g240129</name>
</gene>
<feature type="transmembrane region" description="Helical" evidence="2">
    <location>
        <begin position="359"/>
        <end position="383"/>
    </location>
</feature>
<feature type="transmembrane region" description="Helical" evidence="2">
    <location>
        <begin position="264"/>
        <end position="282"/>
    </location>
</feature>
<feature type="transmembrane region" description="Helical" evidence="2">
    <location>
        <begin position="331"/>
        <end position="353"/>
    </location>
</feature>
<feature type="transmembrane region" description="Helical" evidence="2">
    <location>
        <begin position="64"/>
        <end position="80"/>
    </location>
</feature>
<dbReference type="AlphaFoldDB" id="A7RRB9"/>
<feature type="transmembrane region" description="Helical" evidence="2">
    <location>
        <begin position="192"/>
        <end position="210"/>
    </location>
</feature>
<feature type="transmembrane region" description="Helical" evidence="2">
    <location>
        <begin position="101"/>
        <end position="125"/>
    </location>
</feature>
<feature type="transmembrane region" description="Helical" evidence="2">
    <location>
        <begin position="38"/>
        <end position="58"/>
    </location>
</feature>
<comment type="similarity">
    <text evidence="1">Belongs to the bile acid:sodium symporter (BASS) (TC 2.A.28) family.</text>
</comment>
<dbReference type="Pfam" id="PF13593">
    <property type="entry name" value="SBF_like"/>
    <property type="match status" value="1"/>
</dbReference>
<evidence type="ECO:0000313" key="4">
    <source>
        <dbReference type="Proteomes" id="UP000001593"/>
    </source>
</evidence>
<dbReference type="InterPro" id="IPR016833">
    <property type="entry name" value="Put_Na-Bile_cotransptr"/>
</dbReference>
<keyword evidence="2" id="KW-0812">Transmembrane</keyword>
<dbReference type="PANTHER" id="PTHR18640:SF10">
    <property type="entry name" value="SODIUM_METABOLITE COTRANSPORTER BASS4, CHLOROPLASTIC-RELATED"/>
    <property type="match status" value="1"/>
</dbReference>
<dbReference type="InterPro" id="IPR038770">
    <property type="entry name" value="Na+/solute_symporter_sf"/>
</dbReference>
<reference evidence="3 4" key="1">
    <citation type="journal article" date="2007" name="Science">
        <title>Sea anemone genome reveals ancestral eumetazoan gene repertoire and genomic organization.</title>
        <authorList>
            <person name="Putnam N.H."/>
            <person name="Srivastava M."/>
            <person name="Hellsten U."/>
            <person name="Dirks B."/>
            <person name="Chapman J."/>
            <person name="Salamov A."/>
            <person name="Terry A."/>
            <person name="Shapiro H."/>
            <person name="Lindquist E."/>
            <person name="Kapitonov V.V."/>
            <person name="Jurka J."/>
            <person name="Genikhovich G."/>
            <person name="Grigoriev I.V."/>
            <person name="Lucas S.M."/>
            <person name="Steele R.E."/>
            <person name="Finnerty J.R."/>
            <person name="Technau U."/>
            <person name="Martindale M.Q."/>
            <person name="Rokhsar D.S."/>
        </authorList>
    </citation>
    <scope>NUCLEOTIDE SEQUENCE [LARGE SCALE GENOMIC DNA]</scope>
    <source>
        <strain evidence="4">CH2 X CH6</strain>
    </source>
</reference>
<name>A7RRB9_NEMVE</name>
<evidence type="ECO:0000256" key="1">
    <source>
        <dbReference type="ARBA" id="ARBA00006528"/>
    </source>
</evidence>
<feature type="transmembrane region" description="Helical" evidence="2">
    <location>
        <begin position="167"/>
        <end position="185"/>
    </location>
</feature>
<accession>A7RRB9</accession>
<sequence>MADETLHMKIVDDNPSVVDKTGFITPEKPPLRKRIGAFLFKNYLPLALITLVFFGILVPVPGVAFSKISFHYVCIVGLFLHSGIKLRTGEIKESLRAWKSLILNFIIIMLLTPIIAAKLTSLLPFDNDDSDWTSSSRNSTNGSRLVNRTGEITRSAVLGPETFRAGIQLYFIVPCTISAGVVLVAQAGGNSTLALMTTIICNIMAVFIVPPMMKWLMSVQGVQIDVLNLLLKLVLTVLLPLLVGKGCRYIPKVKLFVKRFSDTLKLMSITLLVMIPWMKVSVSSQGGAFTTIPVTGMLAVLAWGLLLHLFFMVMNLALCRVLKIEAPATKCVVVLASQKSLTVAVTVMSLLPISGPRQGLMALPMILIHLGILVLDAVIVTLWHNWDVRKAKREEVILADKDCSEQRHSGSSIDDLSTVRNETFDMKLINSSHKENAGDHQELLVRD</sequence>
<dbReference type="InParanoid" id="A7RRB9"/>
<feature type="transmembrane region" description="Helical" evidence="2">
    <location>
        <begin position="222"/>
        <end position="243"/>
    </location>
</feature>
<dbReference type="Gene3D" id="1.20.1530.20">
    <property type="match status" value="1"/>
</dbReference>
<keyword evidence="2" id="KW-1133">Transmembrane helix</keyword>
<dbReference type="eggNOG" id="ENOG502S9RU">
    <property type="taxonomic scope" value="Eukaryota"/>
</dbReference>
<dbReference type="PANTHER" id="PTHR18640">
    <property type="entry name" value="SOLUTE CARRIER FAMILY 10 MEMBER 7"/>
    <property type="match status" value="1"/>
</dbReference>
<keyword evidence="4" id="KW-1185">Reference proteome</keyword>
<organism evidence="3 4">
    <name type="scientific">Nematostella vectensis</name>
    <name type="common">Starlet sea anemone</name>
    <dbReference type="NCBI Taxonomy" id="45351"/>
    <lineage>
        <taxon>Eukaryota</taxon>
        <taxon>Metazoa</taxon>
        <taxon>Cnidaria</taxon>
        <taxon>Anthozoa</taxon>
        <taxon>Hexacorallia</taxon>
        <taxon>Actiniaria</taxon>
        <taxon>Edwardsiidae</taxon>
        <taxon>Nematostella</taxon>
    </lineage>
</organism>
<evidence type="ECO:0000313" key="3">
    <source>
        <dbReference type="EMBL" id="EDO45921.1"/>
    </source>
</evidence>
<dbReference type="OMA" id="PMILIHL"/>
<dbReference type="PhylomeDB" id="A7RRB9"/>
<dbReference type="OrthoDB" id="188035at2759"/>
<evidence type="ECO:0000256" key="2">
    <source>
        <dbReference type="SAM" id="Phobius"/>
    </source>
</evidence>
<dbReference type="Proteomes" id="UP000001593">
    <property type="component" value="Unassembled WGS sequence"/>
</dbReference>
<dbReference type="KEGG" id="nve:5518057"/>
<dbReference type="STRING" id="45351.A7RRB9"/>